<dbReference type="Pfam" id="PF13020">
    <property type="entry name" value="NOV_C"/>
    <property type="match status" value="1"/>
</dbReference>
<evidence type="ECO:0000259" key="3">
    <source>
        <dbReference type="Pfam" id="PF25794"/>
    </source>
</evidence>
<sequence>MHERPRPFHRSGGDRGKAAKPPPLLPWQRHRNHRNNDSFHLHHQQNPNLSPHLNPFLQNPYNPPPRQRQFAGDDFQTPRNPYIDDIQSPPSHHHSNYRTFPQQRGRVRDDETIELLDRAVMRARRDLMASRENVSTWKVSQAALLMVKAESWESSWDFKYSKFPHLKLCWSLKERRITSLYDMEVEICKSEGIEHFEELELGPLSRHPLAVHYFSVTHDMTEAYRIRTEQIICYLCEFLDSRKSKELNVETFLDYMAMKQSVTNREELCVRVQNFGQYIKYLQAARESEHTVLTKCFENAGTKTSRKRERRMRKNLFSFAYKQLDVRPVPSSLKNDTNEDNGYDGKNTWGSSSFSLQNVTGSSCSYPSAAEEMARLRLKGEADCRRYTTHADVRRSGGNGQSQRKRKRGNTSSSICLTPKLPKRDSFDTQRKHMGSGNQRMNDYSLANELRMFVTTWKETCRVNNSDEVTCIKFGLWDDEWYKAISNVGSGRSEGGPPGCCAVWKRNFSHTDVDNKTFESPFKDDVSIPASKILMHKDGFSAEDIANKISGYFEDDISSHKIPSRELKFLFLRKLYKCQYWLIEQYSIKEFESLGYGEYFLFLEKYVHLLPHVLQTCLLGNTYEKVSLEAQLMPLQLDVLLSQAANILSENETMNLQYVSELLARQFPLVSFKLVKSDLMENLEDILREERFKLTSNGILFSMPLLRSYFKRDSLDQIEKRNEEASGFDIINTGSREGIISAVTAKDANKVFLKAPMLIDLKLWSHWDQLFAPSLGSIVECLLNEANSKELLCLVTKDGKVIRIDHSATTDSFLQVFLQGSAFETALKLLSLLAIYGGEHSVPLSLLKCHARQAFEVIINNLEMAAVQDDKNPLVHGKLSCDQHLKVVPVVSSFVLDCLSHLPNEFCSFAADVLVSGLQSFIKDAPSTILTECKKIEQRIMLHEVGISLGIVEWVNDYRSFCSAATTQSSESGSSAVDFVNPELSTRSVIMQDVSNRHPSSSGEMLVSSYALCHNDNYERTSSDVQSCILENLSVFVSQINEDPAGVIGSIRKEEFGLDKSLSDTEDRMLKKQHARLGRALHCLSQELYSQDSHFLLELVQNAEDNVYPNNVEPTLTFVLQEKSIIVLNNEQGFLANNIRALCDVGNSTKKGHSAGYIGKKGIGFKSVFRVTDAPEIHSNGFHVKFDITEGQIGFVLPTVVAPCDIELYTRLASLGDSHINQNAWNTCIVLPFRPSFSDGRAMSNIVSMFSDLHPSMLLFLHRLQCIKFRNMIDDSLIVMRKEVLGDGIVQVSLGNEKMTWLLVSQKLQAHAIRSDVQTTEISVAFTLQETDCGEFVPVLNEQPVFSFLPLRTYGFKFIIQGDFVLPSSREEVDGDSPWNQWLLSQLPDLFVRSEGSFCDLPCYWRSPGKAVTTFMSFIPLVGEANGFFSSLPRLIISKLRVSNCLLLESEEKEWVPPCKILRNWTDHTRTLLPDNLLNEHLGLGFLNKDIVLSDSLARSLGVEDYGPKILLKFISALCRGDNGLKSMGLSWLSSWLSELYVMLSHSSQQTSASFGTESDFICKLQKLPFIPLSDGTYGSLNGDTIWLQWDAADQGISGEFVLKAFPKMFAQLQTVSPKLLAAAASIENSCSDTTVSENVTRMLYKIGVQKLCAHVILKAHILPAISDAINAIGQEELMRDYVSFAMFHLQSSCTNCSLERSGIIAELREKALILTNHGYIRSNELPIHFNREYGNPVDVDKLIIGLDVKWHVIDRTYLHHPITKSLSGGMLKWRTFFQEIGVTDFVKVVQVEKSVADMLLVNLKDIMWGDSMVSMNSIARNWESEELHHLLSGLSSRNDVEKSKYLLEILDRLWDDNFSDKATGYCVDSAGGCKPFKSSLISILQDIPWISSNIDSELHYPKDLFHDCGGVNSVLGVSAPYTNPKVRSKKFLLDIGLKTQVTLEDALSVLRVWRRSGSSFKTSVSSMSNFYTLLWKGMATSKKMIIEELQSGPFIFVPYKSVCSHEDNVDGALLSTQEAYWHDNICSKDQVNAVHPESGPRMAGRPPRTMLCNFYPNLHQFFVDECEVDETPPLCSYLQILLQLSTIASPHQAAKRVFEVFLRWDDALKSGSLSLEDVEYLKESLRKKEYAVVTREAIYYGPADCNFVSSLLNWVLLYAQRYIFNVYPNKYSQLKQSGFEKLRHLKIVVVEKLFYRNVIKRSDVTSNKRHDCNCLLQDNILYCTQGSDPHSVFLEFSCLLFDGVPELQFANFLHMITTMAESASNQAAPEDWKTVPGFNKYLKIRTSIIAPTNIASEINIEAGPIITARGEKVLPDARIEHKSSSNTVISGTDMVLDSVNLVASDSENFNLGEKGSEQALITGRQGEMVAFKYFSGKDENVFVKWVNEANETGLPYDIIVGGDEVRREYVEVKATKSERKNWFLISMREWQFAIEKGEFYSIAHVVFSDDNNKARVTIYKNPARLCQLGNLKLAFLMPK</sequence>
<dbReference type="GO" id="GO:0048364">
    <property type="term" value="P:root development"/>
    <property type="evidence" value="ECO:0007669"/>
    <property type="project" value="TreeGrafter"/>
</dbReference>
<evidence type="ECO:0000313" key="5">
    <source>
        <dbReference type="Proteomes" id="UP000653305"/>
    </source>
</evidence>
<proteinExistence type="predicted"/>
<dbReference type="InterPro" id="IPR052957">
    <property type="entry name" value="Auxin_embryo_med"/>
</dbReference>
<reference evidence="4" key="1">
    <citation type="submission" date="2020-07" db="EMBL/GenBank/DDBJ databases">
        <title>Ethylene signaling mediates host invasion by parasitic plants.</title>
        <authorList>
            <person name="Yoshida S."/>
        </authorList>
    </citation>
    <scope>NUCLEOTIDE SEQUENCE</scope>
    <source>
        <strain evidence="4">Okayama</strain>
    </source>
</reference>
<dbReference type="PANTHER" id="PTHR32387">
    <property type="entry name" value="WU:FJ29H11"/>
    <property type="match status" value="1"/>
</dbReference>
<dbReference type="Gene3D" id="3.30.565.10">
    <property type="entry name" value="Histidine kinase-like ATPase, C-terminal domain"/>
    <property type="match status" value="1"/>
</dbReference>
<dbReference type="GO" id="GO:0005634">
    <property type="term" value="C:nucleus"/>
    <property type="evidence" value="ECO:0007669"/>
    <property type="project" value="TreeGrafter"/>
</dbReference>
<feature type="region of interest" description="Disordered" evidence="1">
    <location>
        <begin position="389"/>
        <end position="440"/>
    </location>
</feature>
<evidence type="ECO:0000256" key="1">
    <source>
        <dbReference type="SAM" id="MobiDB-lite"/>
    </source>
</evidence>
<organism evidence="4 5">
    <name type="scientific">Phtheirospermum japonicum</name>
    <dbReference type="NCBI Taxonomy" id="374723"/>
    <lineage>
        <taxon>Eukaryota</taxon>
        <taxon>Viridiplantae</taxon>
        <taxon>Streptophyta</taxon>
        <taxon>Embryophyta</taxon>
        <taxon>Tracheophyta</taxon>
        <taxon>Spermatophyta</taxon>
        <taxon>Magnoliopsida</taxon>
        <taxon>eudicotyledons</taxon>
        <taxon>Gunneridae</taxon>
        <taxon>Pentapetalae</taxon>
        <taxon>asterids</taxon>
        <taxon>lamiids</taxon>
        <taxon>Lamiales</taxon>
        <taxon>Orobanchaceae</taxon>
        <taxon>Orobanchaceae incertae sedis</taxon>
        <taxon>Phtheirospermum</taxon>
    </lineage>
</organism>
<dbReference type="OrthoDB" id="1262810at2759"/>
<feature type="region of interest" description="Disordered" evidence="1">
    <location>
        <begin position="1"/>
        <end position="77"/>
    </location>
</feature>
<dbReference type="GO" id="GO:0010305">
    <property type="term" value="P:leaf vascular tissue pattern formation"/>
    <property type="evidence" value="ECO:0007669"/>
    <property type="project" value="TreeGrafter"/>
</dbReference>
<dbReference type="GO" id="GO:0009793">
    <property type="term" value="P:embryo development ending in seed dormancy"/>
    <property type="evidence" value="ECO:0007669"/>
    <property type="project" value="TreeGrafter"/>
</dbReference>
<name>A0A830D9W2_9LAMI</name>
<dbReference type="InterPro" id="IPR036890">
    <property type="entry name" value="HATPase_C_sf"/>
</dbReference>
<keyword evidence="5" id="KW-1185">Reference proteome</keyword>
<evidence type="ECO:0000259" key="2">
    <source>
        <dbReference type="Pfam" id="PF13020"/>
    </source>
</evidence>
<protein>
    <recommendedName>
        <fullName evidence="6">Protein NO VEIN C-terminal domain-containing protein</fullName>
    </recommendedName>
</protein>
<gene>
    <name evidence="4" type="ORF">PHJA_002456000</name>
</gene>
<feature type="domain" description="Sacsin/Nov" evidence="3">
    <location>
        <begin position="1095"/>
        <end position="1187"/>
    </location>
</feature>
<dbReference type="InterPro" id="IPR058210">
    <property type="entry name" value="SACS/Nov_dom"/>
</dbReference>
<accession>A0A830D9W2</accession>
<feature type="domain" description="Protein NO VEIN C-terminal" evidence="2">
    <location>
        <begin position="2367"/>
        <end position="2454"/>
    </location>
</feature>
<evidence type="ECO:0008006" key="6">
    <source>
        <dbReference type="Google" id="ProtNLM"/>
    </source>
</evidence>
<dbReference type="EMBL" id="BMAC01000803">
    <property type="protein sequence ID" value="GFQ03122.1"/>
    <property type="molecule type" value="Genomic_DNA"/>
</dbReference>
<dbReference type="SUPFAM" id="SSF55874">
    <property type="entry name" value="ATPase domain of HSP90 chaperone/DNA topoisomerase II/histidine kinase"/>
    <property type="match status" value="1"/>
</dbReference>
<dbReference type="PANTHER" id="PTHR32387:SF0">
    <property type="entry name" value="PROTEIN NO VEIN"/>
    <property type="match status" value="1"/>
</dbReference>
<comment type="caution">
    <text evidence="4">The sequence shown here is derived from an EMBL/GenBank/DDBJ whole genome shotgun (WGS) entry which is preliminary data.</text>
</comment>
<feature type="compositionally biased region" description="Basic and acidic residues" evidence="1">
    <location>
        <begin position="422"/>
        <end position="431"/>
    </location>
</feature>
<dbReference type="Pfam" id="PF25794">
    <property type="entry name" value="SACS"/>
    <property type="match status" value="1"/>
</dbReference>
<dbReference type="Proteomes" id="UP000653305">
    <property type="component" value="Unassembled WGS sequence"/>
</dbReference>
<evidence type="ECO:0000313" key="4">
    <source>
        <dbReference type="EMBL" id="GFQ03122.1"/>
    </source>
</evidence>
<dbReference type="NCBIfam" id="NF047352">
    <property type="entry name" value="P_loop_sacsin"/>
    <property type="match status" value="1"/>
</dbReference>
<dbReference type="InterPro" id="IPR024975">
    <property type="entry name" value="NOV_C"/>
</dbReference>
<feature type="compositionally biased region" description="Basic and acidic residues" evidence="1">
    <location>
        <begin position="1"/>
        <end position="17"/>
    </location>
</feature>